<reference evidence="2 5" key="2">
    <citation type="submission" date="2019-07" db="EMBL/GenBank/DDBJ databases">
        <title>Whole genome shotgun sequence of Myxococcus virescens NBRC 100334.</title>
        <authorList>
            <person name="Hosoyama A."/>
            <person name="Uohara A."/>
            <person name="Ohji S."/>
            <person name="Ichikawa N."/>
        </authorList>
    </citation>
    <scope>NUCLEOTIDE SEQUENCE [LARGE SCALE GENOMIC DNA]</scope>
    <source>
        <strain evidence="2 5">NBRC 100334</strain>
    </source>
</reference>
<feature type="domain" description="N-acetyltransferase" evidence="1">
    <location>
        <begin position="157"/>
        <end position="298"/>
    </location>
</feature>
<name>A0A511HFU4_9BACT</name>
<dbReference type="InterPro" id="IPR016181">
    <property type="entry name" value="Acyl_CoA_acyltransferase"/>
</dbReference>
<dbReference type="Pfam" id="PF00583">
    <property type="entry name" value="Acetyltransf_1"/>
    <property type="match status" value="1"/>
</dbReference>
<evidence type="ECO:0000313" key="3">
    <source>
        <dbReference type="EMBL" id="SDF06648.1"/>
    </source>
</evidence>
<keyword evidence="4" id="KW-1185">Reference proteome</keyword>
<dbReference type="PROSITE" id="PS51186">
    <property type="entry name" value="GNAT"/>
    <property type="match status" value="1"/>
</dbReference>
<organism evidence="2 5">
    <name type="scientific">Myxococcus virescens</name>
    <dbReference type="NCBI Taxonomy" id="83456"/>
    <lineage>
        <taxon>Bacteria</taxon>
        <taxon>Pseudomonadati</taxon>
        <taxon>Myxococcota</taxon>
        <taxon>Myxococcia</taxon>
        <taxon>Myxococcales</taxon>
        <taxon>Cystobacterineae</taxon>
        <taxon>Myxococcaceae</taxon>
        <taxon>Myxococcus</taxon>
    </lineage>
</organism>
<comment type="caution">
    <text evidence="2">The sequence shown here is derived from an EMBL/GenBank/DDBJ whole genome shotgun (WGS) entry which is preliminary data.</text>
</comment>
<dbReference type="Gene3D" id="3.40.630.30">
    <property type="match status" value="1"/>
</dbReference>
<evidence type="ECO:0000313" key="5">
    <source>
        <dbReference type="Proteomes" id="UP000321224"/>
    </source>
</evidence>
<dbReference type="AlphaFoldDB" id="A0A511HFU4"/>
<dbReference type="GO" id="GO:0016747">
    <property type="term" value="F:acyltransferase activity, transferring groups other than amino-acyl groups"/>
    <property type="evidence" value="ECO:0007669"/>
    <property type="project" value="InterPro"/>
</dbReference>
<dbReference type="EMBL" id="FNAJ01000019">
    <property type="protein sequence ID" value="SDF06648.1"/>
    <property type="molecule type" value="Genomic_DNA"/>
</dbReference>
<dbReference type="Proteomes" id="UP000321224">
    <property type="component" value="Unassembled WGS sequence"/>
</dbReference>
<reference evidence="3 4" key="1">
    <citation type="submission" date="2016-10" db="EMBL/GenBank/DDBJ databases">
        <authorList>
            <person name="Varghese N."/>
            <person name="Submissions S."/>
        </authorList>
    </citation>
    <scope>NUCLEOTIDE SEQUENCE [LARGE SCALE GENOMIC DNA]</scope>
    <source>
        <strain evidence="3 4">DSM 2260</strain>
    </source>
</reference>
<proteinExistence type="predicted"/>
<dbReference type="EMBL" id="BJVY01000024">
    <property type="protein sequence ID" value="GEL72420.1"/>
    <property type="molecule type" value="Genomic_DNA"/>
</dbReference>
<evidence type="ECO:0000259" key="1">
    <source>
        <dbReference type="PROSITE" id="PS51186"/>
    </source>
</evidence>
<dbReference type="Proteomes" id="UP000198717">
    <property type="component" value="Unassembled WGS sequence"/>
</dbReference>
<dbReference type="CDD" id="cd04301">
    <property type="entry name" value="NAT_SF"/>
    <property type="match status" value="1"/>
</dbReference>
<accession>A0A511HFU4</accession>
<evidence type="ECO:0000313" key="4">
    <source>
        <dbReference type="Proteomes" id="UP000198717"/>
    </source>
</evidence>
<protein>
    <submittedName>
        <fullName evidence="3">Acetyltransferase (GNAT) family protein</fullName>
    </submittedName>
</protein>
<dbReference type="RefSeq" id="WP_090494594.1">
    <property type="nucleotide sequence ID" value="NZ_BJVY01000024.1"/>
</dbReference>
<dbReference type="SUPFAM" id="SSF55729">
    <property type="entry name" value="Acyl-CoA N-acyltransferases (Nat)"/>
    <property type="match status" value="1"/>
</dbReference>
<gene>
    <name evidence="2" type="ORF">MVI01_42040</name>
    <name evidence="3" type="ORF">SAMN04488504_11923</name>
</gene>
<evidence type="ECO:0000313" key="2">
    <source>
        <dbReference type="EMBL" id="GEL72420.1"/>
    </source>
</evidence>
<sequence length="298" mass="32745">MFCLRPYRDVADLNTMARLVAQAWAERGPHVECAVGDLTWRLLRNAQVRPREDITLWEHAPGQLAGFAWAYGNGDVDLLVHPLVHADAFAEDVLPWVRARHERTPQPATVWALESNGPLLAALQRRGWRRTTGGCYLHLALPLHAVPSPPPSLPAGYRVRAVRGPEEAAARALVHRRGFGSERVTTEVYARLMEAPGYQPALDLVAEAPDGSLAACALGWLDEANAVGEFEPVACAPEHRRRGLVRALLHEGLRRMHMLGARRAIVYAFADNPASPALYQSVGFTVVDRNIGHTLASP</sequence>
<dbReference type="InterPro" id="IPR000182">
    <property type="entry name" value="GNAT_dom"/>
</dbReference>